<evidence type="ECO:0000313" key="4">
    <source>
        <dbReference type="Proteomes" id="UP001165145"/>
    </source>
</evidence>
<protein>
    <submittedName>
        <fullName evidence="2">Uncharacterized protein</fullName>
    </submittedName>
</protein>
<sequence>MPSAVYKSLTVTNTYDDNVIDTIMLLGRVANRLNSVKKGGLFMLCMTGLSKESAERNTNSTYRWCNATENL</sequence>
<accession>A0AAI9L215</accession>
<keyword evidence="3" id="KW-1185">Reference proteome</keyword>
<dbReference type="Proteomes" id="UP001165145">
    <property type="component" value="Unassembled WGS sequence"/>
</dbReference>
<reference evidence="1" key="1">
    <citation type="submission" date="2022-06" db="EMBL/GenBank/DDBJ databases">
        <title>Draft genome sequences of Pectobacterium carotovorum subsp. carotovorum str. NBRC12380.</title>
        <authorList>
            <person name="Wakabayashi Y."/>
            <person name="Kojima K."/>
        </authorList>
    </citation>
    <scope>NUCLEOTIDE SEQUENCE</scope>
    <source>
        <strain evidence="1">NBRC 12380</strain>
    </source>
</reference>
<organism evidence="2 4">
    <name type="scientific">Pectobacterium carotovorum subsp. carotovorum</name>
    <name type="common">Erwinia carotovora subsp. carotovora</name>
    <dbReference type="NCBI Taxonomy" id="555"/>
    <lineage>
        <taxon>Bacteria</taxon>
        <taxon>Pseudomonadati</taxon>
        <taxon>Pseudomonadota</taxon>
        <taxon>Gammaproteobacteria</taxon>
        <taxon>Enterobacterales</taxon>
        <taxon>Pectobacteriaceae</taxon>
        <taxon>Pectobacterium</taxon>
    </lineage>
</organism>
<evidence type="ECO:0000313" key="2">
    <source>
        <dbReference type="EMBL" id="GLV70327.1"/>
    </source>
</evidence>
<dbReference type="EMBL" id="BRLF01000006">
    <property type="protein sequence ID" value="GKX47883.1"/>
    <property type="molecule type" value="Genomic_DNA"/>
</dbReference>
<dbReference type="EMBL" id="BSRL01000006">
    <property type="protein sequence ID" value="GLV70327.1"/>
    <property type="molecule type" value="Genomic_DNA"/>
</dbReference>
<dbReference type="Proteomes" id="UP001058167">
    <property type="component" value="Unassembled WGS sequence"/>
</dbReference>
<proteinExistence type="predicted"/>
<evidence type="ECO:0000313" key="1">
    <source>
        <dbReference type="EMBL" id="GKX47883.1"/>
    </source>
</evidence>
<name>A0AAI9L215_PECCC</name>
<comment type="caution">
    <text evidence="2">The sequence shown here is derived from an EMBL/GenBank/DDBJ whole genome shotgun (WGS) entry which is preliminary data.</text>
</comment>
<evidence type="ECO:0000313" key="3">
    <source>
        <dbReference type="Proteomes" id="UP001058167"/>
    </source>
</evidence>
<dbReference type="AlphaFoldDB" id="A0AAI9L215"/>
<reference evidence="2" key="2">
    <citation type="submission" date="2023-02" db="EMBL/GenBank/DDBJ databases">
        <title>Pectobacterium carotovorum subsp. carotovorum NBRC 12380.</title>
        <authorList>
            <person name="Ichikawa N."/>
            <person name="Sato H."/>
            <person name="Tonouchi N."/>
        </authorList>
    </citation>
    <scope>NUCLEOTIDE SEQUENCE</scope>
    <source>
        <strain evidence="2">NBRC 12380</strain>
    </source>
</reference>
<gene>
    <name evidence="2" type="ORF">Pcaca03_27710</name>
    <name evidence="1" type="ORF">SOASR016_26350</name>
</gene>